<dbReference type="Proteomes" id="UP000616151">
    <property type="component" value="Unassembled WGS sequence"/>
</dbReference>
<comment type="caution">
    <text evidence="1">The sequence shown here is derived from an EMBL/GenBank/DDBJ whole genome shotgun (WGS) entry which is preliminary data.</text>
</comment>
<gene>
    <name evidence="1" type="ORF">JHL16_04780</name>
</gene>
<sequence>MKRLSNSELKSNFIAWQCRLRQMAMRDHGGTPMPGFRPQVSSLKGEIIIPEMTILLVPNNPEESTAFFKFQLQKTNDHRQAFEAGLKYLAADFYQLPELFSDEITAVFAKGSAIAERLAKLKTVLLDFEQYAQRYRLSCAVKRLAPRDISREASLWHNRLFNPNLGNDAEVLSFRPNWKNAMAEPWPG</sequence>
<keyword evidence="2" id="KW-1185">Reference proteome</keyword>
<protein>
    <submittedName>
        <fullName evidence="1">Uncharacterized protein</fullName>
    </submittedName>
</protein>
<name>A0ACC5QZN6_9HYPH</name>
<dbReference type="EMBL" id="JAENHL010000006">
    <property type="protein sequence ID" value="MBK1865656.1"/>
    <property type="molecule type" value="Genomic_DNA"/>
</dbReference>
<organism evidence="1 2">
    <name type="scientific">Taklimakanibacter albus</name>
    <dbReference type="NCBI Taxonomy" id="2800327"/>
    <lineage>
        <taxon>Bacteria</taxon>
        <taxon>Pseudomonadati</taxon>
        <taxon>Pseudomonadota</taxon>
        <taxon>Alphaproteobacteria</taxon>
        <taxon>Hyphomicrobiales</taxon>
        <taxon>Aestuariivirgaceae</taxon>
        <taxon>Taklimakanibacter</taxon>
    </lineage>
</organism>
<proteinExistence type="predicted"/>
<accession>A0ACC5QZN6</accession>
<reference evidence="1" key="1">
    <citation type="submission" date="2021-01" db="EMBL/GenBank/DDBJ databases">
        <authorList>
            <person name="Sun Q."/>
        </authorList>
    </citation>
    <scope>NUCLEOTIDE SEQUENCE</scope>
    <source>
        <strain evidence="1">YIM B02566</strain>
    </source>
</reference>
<evidence type="ECO:0000313" key="1">
    <source>
        <dbReference type="EMBL" id="MBK1865656.1"/>
    </source>
</evidence>
<evidence type="ECO:0000313" key="2">
    <source>
        <dbReference type="Proteomes" id="UP000616151"/>
    </source>
</evidence>